<feature type="non-terminal residue" evidence="1">
    <location>
        <position position="62"/>
    </location>
</feature>
<dbReference type="AlphaFoldDB" id="X0UI51"/>
<evidence type="ECO:0000313" key="1">
    <source>
        <dbReference type="EMBL" id="GAF88205.1"/>
    </source>
</evidence>
<gene>
    <name evidence="1" type="ORF">S01H1_25251</name>
</gene>
<comment type="caution">
    <text evidence="1">The sequence shown here is derived from an EMBL/GenBank/DDBJ whole genome shotgun (WGS) entry which is preliminary data.</text>
</comment>
<accession>X0UI51</accession>
<proteinExistence type="predicted"/>
<reference evidence="1" key="1">
    <citation type="journal article" date="2014" name="Front. Microbiol.">
        <title>High frequency of phylogenetically diverse reductive dehalogenase-homologous genes in deep subseafloor sedimentary metagenomes.</title>
        <authorList>
            <person name="Kawai M."/>
            <person name="Futagami T."/>
            <person name="Toyoda A."/>
            <person name="Takaki Y."/>
            <person name="Nishi S."/>
            <person name="Hori S."/>
            <person name="Arai W."/>
            <person name="Tsubouchi T."/>
            <person name="Morono Y."/>
            <person name="Uchiyama I."/>
            <person name="Ito T."/>
            <person name="Fujiyama A."/>
            <person name="Inagaki F."/>
            <person name="Takami H."/>
        </authorList>
    </citation>
    <scope>NUCLEOTIDE SEQUENCE</scope>
    <source>
        <strain evidence="1">Expedition CK06-06</strain>
    </source>
</reference>
<organism evidence="1">
    <name type="scientific">marine sediment metagenome</name>
    <dbReference type="NCBI Taxonomy" id="412755"/>
    <lineage>
        <taxon>unclassified sequences</taxon>
        <taxon>metagenomes</taxon>
        <taxon>ecological metagenomes</taxon>
    </lineage>
</organism>
<dbReference type="EMBL" id="BARS01015228">
    <property type="protein sequence ID" value="GAF88205.1"/>
    <property type="molecule type" value="Genomic_DNA"/>
</dbReference>
<protein>
    <submittedName>
        <fullName evidence="1">Uncharacterized protein</fullName>
    </submittedName>
</protein>
<name>X0UI51_9ZZZZ</name>
<sequence length="62" mass="7518">MLAYAWLEWCKLADKGASWQYRIEKLDTVYPELFERLKLPIPERLPDVPKDVNTRRHFAGWR</sequence>